<dbReference type="InterPro" id="IPR002048">
    <property type="entry name" value="EF_hand_dom"/>
</dbReference>
<dbReference type="PROSITE" id="PS50222">
    <property type="entry name" value="EF_HAND_2"/>
    <property type="match status" value="1"/>
</dbReference>
<keyword evidence="6" id="KW-1185">Reference proteome</keyword>
<dbReference type="Pfam" id="PF00400">
    <property type="entry name" value="WD40"/>
    <property type="match status" value="1"/>
</dbReference>
<dbReference type="Proteomes" id="UP000179807">
    <property type="component" value="Unassembled WGS sequence"/>
</dbReference>
<accession>A0A1J4KQM8</accession>
<keyword evidence="2" id="KW-0853">WD repeat</keyword>
<keyword evidence="1" id="KW-0677">Repeat</keyword>
<dbReference type="EMBL" id="MLAK01000545">
    <property type="protein sequence ID" value="OHT13232.1"/>
    <property type="molecule type" value="Genomic_DNA"/>
</dbReference>
<dbReference type="PANTHER" id="PTHR44324">
    <property type="entry name" value="WD40 REPEAT DOMAIN 95"/>
    <property type="match status" value="1"/>
</dbReference>
<dbReference type="SUPFAM" id="SSF50978">
    <property type="entry name" value="WD40 repeat-like"/>
    <property type="match status" value="2"/>
</dbReference>
<dbReference type="SUPFAM" id="SSF47473">
    <property type="entry name" value="EF-hand"/>
    <property type="match status" value="1"/>
</dbReference>
<gene>
    <name evidence="5" type="ORF">TRFO_16673</name>
</gene>
<dbReference type="VEuPathDB" id="TrichDB:TRFO_16673"/>
<dbReference type="GO" id="GO:0005509">
    <property type="term" value="F:calcium ion binding"/>
    <property type="evidence" value="ECO:0007669"/>
    <property type="project" value="InterPro"/>
</dbReference>
<evidence type="ECO:0000313" key="6">
    <source>
        <dbReference type="Proteomes" id="UP000179807"/>
    </source>
</evidence>
<feature type="repeat" description="WD" evidence="2">
    <location>
        <begin position="799"/>
        <end position="830"/>
    </location>
</feature>
<feature type="compositionally biased region" description="Polar residues" evidence="3">
    <location>
        <begin position="68"/>
        <end position="77"/>
    </location>
</feature>
<proteinExistence type="predicted"/>
<organism evidence="5 6">
    <name type="scientific">Tritrichomonas foetus</name>
    <dbReference type="NCBI Taxonomy" id="1144522"/>
    <lineage>
        <taxon>Eukaryota</taxon>
        <taxon>Metamonada</taxon>
        <taxon>Parabasalia</taxon>
        <taxon>Tritrichomonadida</taxon>
        <taxon>Tritrichomonadidae</taxon>
        <taxon>Tritrichomonas</taxon>
    </lineage>
</organism>
<dbReference type="PROSITE" id="PS50082">
    <property type="entry name" value="WD_REPEATS_2"/>
    <property type="match status" value="1"/>
</dbReference>
<dbReference type="SMART" id="SM00320">
    <property type="entry name" value="WD40"/>
    <property type="match status" value="8"/>
</dbReference>
<dbReference type="AlphaFoldDB" id="A0A1J4KQM8"/>
<protein>
    <submittedName>
        <fullName evidence="5">EF hand family protein</fullName>
    </submittedName>
</protein>
<reference evidence="5" key="1">
    <citation type="submission" date="2016-10" db="EMBL/GenBank/DDBJ databases">
        <authorList>
            <person name="Benchimol M."/>
            <person name="Almeida L.G."/>
            <person name="Vasconcelos A.T."/>
            <person name="Perreira-Neves A."/>
            <person name="Rosa I.A."/>
            <person name="Tasca T."/>
            <person name="Bogo M.R."/>
            <person name="de Souza W."/>
        </authorList>
    </citation>
    <scope>NUCLEOTIDE SEQUENCE [LARGE SCALE GENOMIC DNA]</scope>
    <source>
        <strain evidence="5">K</strain>
    </source>
</reference>
<dbReference type="InterPro" id="IPR036322">
    <property type="entry name" value="WD40_repeat_dom_sf"/>
</dbReference>
<dbReference type="PANTHER" id="PTHR44324:SF4">
    <property type="entry name" value="WD40 REPEAT DOMAIN 95"/>
    <property type="match status" value="1"/>
</dbReference>
<dbReference type="GeneID" id="94833828"/>
<evidence type="ECO:0000256" key="3">
    <source>
        <dbReference type="SAM" id="MobiDB-lite"/>
    </source>
</evidence>
<dbReference type="RefSeq" id="XP_068366368.1">
    <property type="nucleotide sequence ID" value="XM_068499124.1"/>
</dbReference>
<comment type="caution">
    <text evidence="5">The sequence shown here is derived from an EMBL/GenBank/DDBJ whole genome shotgun (WGS) entry which is preliminary data.</text>
</comment>
<dbReference type="InterPro" id="IPR001680">
    <property type="entry name" value="WD40_rpt"/>
</dbReference>
<evidence type="ECO:0000259" key="4">
    <source>
        <dbReference type="PROSITE" id="PS50222"/>
    </source>
</evidence>
<dbReference type="OrthoDB" id="75172at2759"/>
<dbReference type="PROSITE" id="PS50294">
    <property type="entry name" value="WD_REPEATS_REGION"/>
    <property type="match status" value="1"/>
</dbReference>
<dbReference type="InterPro" id="IPR011992">
    <property type="entry name" value="EF-hand-dom_pair"/>
</dbReference>
<evidence type="ECO:0000256" key="1">
    <source>
        <dbReference type="ARBA" id="ARBA00022737"/>
    </source>
</evidence>
<dbReference type="Gene3D" id="2.130.10.10">
    <property type="entry name" value="YVTN repeat-like/Quinoprotein amine dehydrogenase"/>
    <property type="match status" value="3"/>
</dbReference>
<dbReference type="Gene3D" id="1.10.238.10">
    <property type="entry name" value="EF-hand"/>
    <property type="match status" value="1"/>
</dbReference>
<name>A0A1J4KQM8_9EUKA</name>
<dbReference type="InterPro" id="IPR051242">
    <property type="entry name" value="WD-EF-hand_domain"/>
</dbReference>
<sequence>MFIIEKIHNYHSKNCMIIIFNALYRNKSKLKQNLEMQSSIISARSSLTSIASRDSFSNPSEPNDENIENANSPQPNQKIKYNSKKFLIDLRKAFEDADVEGKGGLTLEQWMSSPIRNYLQNGKMSDDQYEKYFRRIDANSDMFLTWKELVVYLIHEITTRDLHISNETTRFITKVDTITPPRSQMHRDMIKHVVTIKRTGEYATLSADSIRFWKPFDLQLKQAILEPGYFADFIILENPFIMIVATTQRRLVFYELDYFTILPVELSASPSTKIIKSMNMTQAQNALKTLGSPNMPLFNVPTSICEAVFENQSDNHIVYFFVGDDQGIIEVFKLSIPFRRKGTDFTVERCSRKSIHDDSINQISPIDNMYCYASCASDNTVKFWQYDDAVFTILRVFTDTIPISGFLFSTTQKVLVTYGASRDAFVWSISPPRKMFKLGDHYNQIQGITDFITTSKEKYLLTMTNRKEFRVWDSVNYRAVHEWSDPTNQRPENHYSCATFDYERHALITCSSYPSKWAEDFTTNVSQYEMLTHNYSIVGCFYASAFDQVLTVDAIQTFKLWDQEKGCLETEHKIPWDRGYSQVSSSCLDNSTRRLVTATFKGDITLYNFNSGQEITRFSTGNQSLISLVYCATINHRDCLIVCRWDKTILAYNETTTCNYELFRSFSGHKSDITAVTNSIFGLVSGGANGEIFAWSADTTIPLSISNLTTPETSVESIICEGQYVIVGDSKGYISIFTLPKLTLISVEQSHGIARPYSLTSMALDKENHYLYTADTFGYIKKWIVKFEETLKLEPVNIYRCHNDEILFLLLIKNGKVILTTSSDRTVRVWRTDDFGYYGFLHNENHWNSLDDDSQIQPSPCEIYQPHFTSPETTRIMPARSAFRKKSNNPNISTTNVSNSNAVVLKDEEKPEDQSFDFNKFNETMDDFMSDKNGSKFIHSQALEILHRPDNNNVSYASIRPSMQLQTTMRPMDIINQFDSLYSTISNQPVSQSTTRFTGMRITKIPNRSYRKGSKGAHTTFEGNRLPLTLQLM</sequence>
<evidence type="ECO:0000313" key="5">
    <source>
        <dbReference type="EMBL" id="OHT13232.1"/>
    </source>
</evidence>
<dbReference type="InterPro" id="IPR015943">
    <property type="entry name" value="WD40/YVTN_repeat-like_dom_sf"/>
</dbReference>
<feature type="region of interest" description="Disordered" evidence="3">
    <location>
        <begin position="52"/>
        <end position="77"/>
    </location>
</feature>
<evidence type="ECO:0000256" key="2">
    <source>
        <dbReference type="PROSITE-ProRule" id="PRU00221"/>
    </source>
</evidence>
<feature type="domain" description="EF-hand" evidence="4">
    <location>
        <begin position="124"/>
        <end position="159"/>
    </location>
</feature>